<dbReference type="STRING" id="765915.A0A1Y2HKP2"/>
<comment type="subcellular location">
    <subcellularLocation>
        <location evidence="1">Cytoplasm</location>
        <location evidence="1">Cytoskeleton</location>
        <location evidence="1">Flagellum axoneme</location>
    </subcellularLocation>
</comment>
<proteinExistence type="inferred from homology"/>
<dbReference type="InterPro" id="IPR056292">
    <property type="entry name" value="DRC7_C"/>
</dbReference>
<dbReference type="GO" id="GO:0030154">
    <property type="term" value="P:cell differentiation"/>
    <property type="evidence" value="ECO:0007669"/>
    <property type="project" value="UniProtKB-KW"/>
</dbReference>
<dbReference type="InterPro" id="IPR002931">
    <property type="entry name" value="Transglutaminase-like"/>
</dbReference>
<feature type="region of interest" description="Disordered" evidence="14">
    <location>
        <begin position="473"/>
        <end position="529"/>
    </location>
</feature>
<keyword evidence="20" id="KW-1185">Reference proteome</keyword>
<evidence type="ECO:0000256" key="6">
    <source>
        <dbReference type="ARBA" id="ARBA00022846"/>
    </source>
</evidence>
<feature type="domain" description="CEP76/DRC7 peptidase-like" evidence="16">
    <location>
        <begin position="393"/>
        <end position="463"/>
    </location>
</feature>
<dbReference type="GO" id="GO:0048870">
    <property type="term" value="P:cell motility"/>
    <property type="evidence" value="ECO:0007669"/>
    <property type="project" value="TreeGrafter"/>
</dbReference>
<sequence>MLSEPQTTASPGPELDNGAGLPPAKSVEGPSSPANGTGDASNDALAASPTSDAATGADLQQQPQTPGGSGGGAGLTAADIPTNLLVANANTIGSSLSLNPTAAVTADHDENDRKHLTAKEARRLEMHATLTDKSKLPKSYWNNSPKEDRTLKYVDNFELQYSTLYPHRTRLLLAPENEFGLRKFVCTTIRPTQLGYRELYDYRPCARFVADFISYQPLDPPYELARSLFPTYTLSMQSGNCFDMAVILVSLLRGAGYDAFVVSGYATRTLTLMDETHVDVDTNKLLQETGFVRTELGESERDAYSIDTGSQLLAKAETATTELAGKAVSTNGTGEDPKYKIKVKNALKSRYLATMEAKRHAEQERRQQLLKEKLAQQYTHHEEDDEIAGLRIHAWVLVLPGKREVAEAFFIEPSTGKVYDIEDPNYLGVESVFSSSNYWVNMQKCINGLKGITFDLSDTTKWEYIFVQNSQPTFAPSGGSGTNTRGGSAMTTATTGSDAPGSAAGGNVANADDDDDGDGKEGSGDTEVFDLPPSWVTKIELTKEQVASQCPAGTKVQMWRNAKMEVFAPYHRPDGMITRITLFTDPRRAERGSIHERFDNRADKLWKRVRVPARGLTHEFFERGRALALMEHVMEHGRTLRMRFFPGARSDGLYDRLEVGNKIIERFEGRGDRLVYRSVTHEAVNEGDEEFAPTADGTAAVAGADAGAARGTNAVGQQVTITKMTEKFSRRPGYTEEDDVALEPSSVANSTTGAAAAMHFGGRDVFKRVYHVREERIRIVYHTDVGALIPAWREFRKPSTEQKTTFMDLTTAFDTNPPLHALKRQHLYAKLCELLKAEQACLQAVKASDREIKEILTARQTEEKSIQLTVSLFDTIRNKTDIASELEKESQKQAEEASKEASVDYLSPFLVNVANPNSLTRDEALAVREACLRSFKERLIEKASIIQRRYEEETAAYQRRQQQYSKTAEGMTPAETDEYVAFCNEALFRIHVLEKRLSRHKDMAPEMYLQLDKKLRSDPRLRSAGQ</sequence>
<feature type="domain" description="Dynein regulatory complex subunit 7 MORN" evidence="17">
    <location>
        <begin position="551"/>
        <end position="871"/>
    </location>
</feature>
<dbReference type="EMBL" id="MCFL01000024">
    <property type="protein sequence ID" value="ORZ35140.1"/>
    <property type="molecule type" value="Genomic_DNA"/>
</dbReference>
<evidence type="ECO:0000256" key="7">
    <source>
        <dbReference type="ARBA" id="ARBA00022871"/>
    </source>
</evidence>
<evidence type="ECO:0000256" key="8">
    <source>
        <dbReference type="ARBA" id="ARBA00023054"/>
    </source>
</evidence>
<keyword evidence="8" id="KW-0175">Coiled coil</keyword>
<dbReference type="Pfam" id="PF24667">
    <property type="entry name" value="MORN_DRC7"/>
    <property type="match status" value="1"/>
</dbReference>
<evidence type="ECO:0000259" key="18">
    <source>
        <dbReference type="Pfam" id="PF24671"/>
    </source>
</evidence>
<keyword evidence="4" id="KW-0963">Cytoplasm</keyword>
<protein>
    <recommendedName>
        <fullName evidence="3">Dynein regulatory complex subunit 7</fullName>
    </recommendedName>
    <alternativeName>
        <fullName evidence="12">Coiled-coil domain-containing protein 135</fullName>
    </alternativeName>
    <alternativeName>
        <fullName evidence="13">Coiled-coil domain-containing protein lobo homolog</fullName>
    </alternativeName>
</protein>
<dbReference type="AlphaFoldDB" id="A0A1Y2HKP2"/>
<dbReference type="SUPFAM" id="SSF54001">
    <property type="entry name" value="Cysteine proteinases"/>
    <property type="match status" value="1"/>
</dbReference>
<dbReference type="Pfam" id="PF24671">
    <property type="entry name" value="DRC7_C"/>
    <property type="match status" value="1"/>
</dbReference>
<gene>
    <name evidence="19" type="ORF">BCR44DRAFT_130074</name>
</gene>
<dbReference type="Proteomes" id="UP000193411">
    <property type="component" value="Unassembled WGS sequence"/>
</dbReference>
<evidence type="ECO:0000256" key="14">
    <source>
        <dbReference type="SAM" id="MobiDB-lite"/>
    </source>
</evidence>
<keyword evidence="9" id="KW-0969">Cilium</keyword>
<reference evidence="19 20" key="1">
    <citation type="submission" date="2016-07" db="EMBL/GenBank/DDBJ databases">
        <title>Pervasive Adenine N6-methylation of Active Genes in Fungi.</title>
        <authorList>
            <consortium name="DOE Joint Genome Institute"/>
            <person name="Mondo S.J."/>
            <person name="Dannebaum R.O."/>
            <person name="Kuo R.C."/>
            <person name="Labutti K."/>
            <person name="Haridas S."/>
            <person name="Kuo A."/>
            <person name="Salamov A."/>
            <person name="Ahrendt S.R."/>
            <person name="Lipzen A."/>
            <person name="Sullivan W."/>
            <person name="Andreopoulos W.B."/>
            <person name="Clum A."/>
            <person name="Lindquist E."/>
            <person name="Daum C."/>
            <person name="Ramamoorthy G.K."/>
            <person name="Gryganskyi A."/>
            <person name="Culley D."/>
            <person name="Magnuson J.K."/>
            <person name="James T.Y."/>
            <person name="O'Malley M.A."/>
            <person name="Stajich J.E."/>
            <person name="Spatafora J.W."/>
            <person name="Visel A."/>
            <person name="Grigoriev I.V."/>
        </authorList>
    </citation>
    <scope>NUCLEOTIDE SEQUENCE [LARGE SCALE GENOMIC DNA]</scope>
    <source>
        <strain evidence="19 20">PL171</strain>
    </source>
</reference>
<evidence type="ECO:0000256" key="9">
    <source>
        <dbReference type="ARBA" id="ARBA00023069"/>
    </source>
</evidence>
<evidence type="ECO:0000256" key="10">
    <source>
        <dbReference type="ARBA" id="ARBA00023212"/>
    </source>
</evidence>
<feature type="domain" description="Transglutaminase-like" evidence="15">
    <location>
        <begin position="207"/>
        <end position="270"/>
    </location>
</feature>
<feature type="domain" description="Dynein regulatory complex subunit 7 C-terminal" evidence="18">
    <location>
        <begin position="918"/>
        <end position="1023"/>
    </location>
</feature>
<feature type="compositionally biased region" description="Low complexity" evidence="14">
    <location>
        <begin position="482"/>
        <end position="510"/>
    </location>
</feature>
<evidence type="ECO:0000259" key="15">
    <source>
        <dbReference type="Pfam" id="PF01841"/>
    </source>
</evidence>
<accession>A0A1Y2HKP2</accession>
<keyword evidence="7" id="KW-0744">Spermatogenesis</keyword>
<dbReference type="InterPro" id="IPR038765">
    <property type="entry name" value="Papain-like_cys_pep_sf"/>
</dbReference>
<dbReference type="InterPro" id="IPR033551">
    <property type="entry name" value="DRC7/lobo"/>
</dbReference>
<evidence type="ECO:0000259" key="17">
    <source>
        <dbReference type="Pfam" id="PF24667"/>
    </source>
</evidence>
<evidence type="ECO:0000256" key="5">
    <source>
        <dbReference type="ARBA" id="ARBA00022782"/>
    </source>
</evidence>
<dbReference type="Pfam" id="PF01841">
    <property type="entry name" value="Transglut_core"/>
    <property type="match status" value="1"/>
</dbReference>
<comment type="similarity">
    <text evidence="2">Belongs to the DRC7 family.</text>
</comment>
<evidence type="ECO:0000256" key="11">
    <source>
        <dbReference type="ARBA" id="ARBA00023273"/>
    </source>
</evidence>
<dbReference type="PANTHER" id="PTHR35249:SF2">
    <property type="entry name" value="DYNEIN REGULATORY COMPLEX SUBUNIT 7"/>
    <property type="match status" value="1"/>
</dbReference>
<keyword evidence="5" id="KW-0221">Differentiation</keyword>
<evidence type="ECO:0000256" key="1">
    <source>
        <dbReference type="ARBA" id="ARBA00004611"/>
    </source>
</evidence>
<dbReference type="PANTHER" id="PTHR35249">
    <property type="entry name" value="DYNEIN REGULATORY COMPLEX SUBUNIT 7"/>
    <property type="match status" value="1"/>
</dbReference>
<evidence type="ECO:0000313" key="19">
    <source>
        <dbReference type="EMBL" id="ORZ35140.1"/>
    </source>
</evidence>
<feature type="compositionally biased region" description="Polar residues" evidence="14">
    <location>
        <begin position="1"/>
        <end position="10"/>
    </location>
</feature>
<evidence type="ECO:0000256" key="2">
    <source>
        <dbReference type="ARBA" id="ARBA00010738"/>
    </source>
</evidence>
<evidence type="ECO:0000256" key="13">
    <source>
        <dbReference type="ARBA" id="ARBA00031733"/>
    </source>
</evidence>
<organism evidence="19 20">
    <name type="scientific">Catenaria anguillulae PL171</name>
    <dbReference type="NCBI Taxonomy" id="765915"/>
    <lineage>
        <taxon>Eukaryota</taxon>
        <taxon>Fungi</taxon>
        <taxon>Fungi incertae sedis</taxon>
        <taxon>Blastocladiomycota</taxon>
        <taxon>Blastocladiomycetes</taxon>
        <taxon>Blastocladiales</taxon>
        <taxon>Catenariaceae</taxon>
        <taxon>Catenaria</taxon>
    </lineage>
</organism>
<comment type="caution">
    <text evidence="19">The sequence shown here is derived from an EMBL/GenBank/DDBJ whole genome shotgun (WGS) entry which is preliminary data.</text>
</comment>
<keyword evidence="11" id="KW-0966">Cell projection</keyword>
<name>A0A1Y2HKP2_9FUNG</name>
<keyword evidence="6" id="KW-0282">Flagellum</keyword>
<dbReference type="OrthoDB" id="10262874at2759"/>
<dbReference type="InterPro" id="IPR056291">
    <property type="entry name" value="MORN_DRC7"/>
</dbReference>
<dbReference type="Gene3D" id="3.10.620.30">
    <property type="match status" value="1"/>
</dbReference>
<dbReference type="Pfam" id="PF24656">
    <property type="entry name" value="CEPT76_peptidase"/>
    <property type="match status" value="1"/>
</dbReference>
<dbReference type="InterPro" id="IPR056290">
    <property type="entry name" value="CEPT76/DRC7_peptidase-like_dom"/>
</dbReference>
<keyword evidence="10" id="KW-0206">Cytoskeleton</keyword>
<feature type="region of interest" description="Disordered" evidence="14">
    <location>
        <begin position="1"/>
        <end position="75"/>
    </location>
</feature>
<evidence type="ECO:0000256" key="3">
    <source>
        <dbReference type="ARBA" id="ARBA00021303"/>
    </source>
</evidence>
<dbReference type="GO" id="GO:0031514">
    <property type="term" value="C:motile cilium"/>
    <property type="evidence" value="ECO:0007669"/>
    <property type="project" value="TreeGrafter"/>
</dbReference>
<evidence type="ECO:0000313" key="20">
    <source>
        <dbReference type="Proteomes" id="UP000193411"/>
    </source>
</evidence>
<evidence type="ECO:0000256" key="12">
    <source>
        <dbReference type="ARBA" id="ARBA00031627"/>
    </source>
</evidence>
<evidence type="ECO:0000256" key="4">
    <source>
        <dbReference type="ARBA" id="ARBA00022490"/>
    </source>
</evidence>
<evidence type="ECO:0000259" key="16">
    <source>
        <dbReference type="Pfam" id="PF24656"/>
    </source>
</evidence>